<dbReference type="EMBL" id="FWXT01000001">
    <property type="protein sequence ID" value="SMC49220.1"/>
    <property type="molecule type" value="Genomic_DNA"/>
</dbReference>
<sequence length="163" mass="18266">MVKPIATAYSLISELSITRNHKVKQKRKEMKKLLMICGLLFSVVTFAQAQDGGRKMATPEERAQKNAEQLTKKLNLSEDQKAKVAAIFLDQAAAMKKAREENKGADREAMMAKMKAVNDENDVKINALLNEDQKKAFAEWKKERAENMKKRMEGRGPQGGGGQ</sequence>
<dbReference type="Gene3D" id="1.20.120.1490">
    <property type="match status" value="1"/>
</dbReference>
<keyword evidence="4" id="KW-1185">Reference proteome</keyword>
<reference evidence="4" key="1">
    <citation type="submission" date="2017-04" db="EMBL/GenBank/DDBJ databases">
        <authorList>
            <person name="Varghese N."/>
            <person name="Submissions S."/>
        </authorList>
    </citation>
    <scope>NUCLEOTIDE SEQUENCE [LARGE SCALE GENOMIC DNA]</scope>
    <source>
        <strain evidence="4">DSM 12126</strain>
    </source>
</reference>
<feature type="compositionally biased region" description="Basic and acidic residues" evidence="1">
    <location>
        <begin position="144"/>
        <end position="154"/>
    </location>
</feature>
<feature type="signal peptide" evidence="2">
    <location>
        <begin position="1"/>
        <end position="49"/>
    </location>
</feature>
<evidence type="ECO:0008006" key="5">
    <source>
        <dbReference type="Google" id="ProtNLM"/>
    </source>
</evidence>
<gene>
    <name evidence="3" type="ORF">SAMN04488524_0837</name>
</gene>
<evidence type="ECO:0000256" key="1">
    <source>
        <dbReference type="SAM" id="MobiDB-lite"/>
    </source>
</evidence>
<evidence type="ECO:0000313" key="3">
    <source>
        <dbReference type="EMBL" id="SMC49220.1"/>
    </source>
</evidence>
<organism evidence="3 4">
    <name type="scientific">Pedobacter africanus</name>
    <dbReference type="NCBI Taxonomy" id="151894"/>
    <lineage>
        <taxon>Bacteria</taxon>
        <taxon>Pseudomonadati</taxon>
        <taxon>Bacteroidota</taxon>
        <taxon>Sphingobacteriia</taxon>
        <taxon>Sphingobacteriales</taxon>
        <taxon>Sphingobacteriaceae</taxon>
        <taxon>Pedobacter</taxon>
    </lineage>
</organism>
<feature type="region of interest" description="Disordered" evidence="1">
    <location>
        <begin position="144"/>
        <end position="163"/>
    </location>
</feature>
<dbReference type="STRING" id="151894.SAMN04488524_0837"/>
<dbReference type="AlphaFoldDB" id="A0A1W1ZKY9"/>
<feature type="chain" id="PRO_5013162095" description="LTXXQ motif family protein" evidence="2">
    <location>
        <begin position="50"/>
        <end position="163"/>
    </location>
</feature>
<name>A0A1W1ZKY9_9SPHI</name>
<dbReference type="Proteomes" id="UP000192756">
    <property type="component" value="Unassembled WGS sequence"/>
</dbReference>
<proteinExistence type="predicted"/>
<evidence type="ECO:0000256" key="2">
    <source>
        <dbReference type="SAM" id="SignalP"/>
    </source>
</evidence>
<accession>A0A1W1ZKY9</accession>
<keyword evidence="2" id="KW-0732">Signal</keyword>
<protein>
    <recommendedName>
        <fullName evidence="5">LTXXQ motif family protein</fullName>
    </recommendedName>
</protein>
<evidence type="ECO:0000313" key="4">
    <source>
        <dbReference type="Proteomes" id="UP000192756"/>
    </source>
</evidence>